<dbReference type="EMBL" id="AMZH03004510">
    <property type="protein sequence ID" value="RRT68989.1"/>
    <property type="molecule type" value="Genomic_DNA"/>
</dbReference>
<protein>
    <submittedName>
        <fullName evidence="2">Uncharacterized protein</fullName>
    </submittedName>
</protein>
<evidence type="ECO:0000313" key="3">
    <source>
        <dbReference type="Proteomes" id="UP000287651"/>
    </source>
</evidence>
<sequence length="75" mass="8757">MWSIQLQLKCFENSKQLMGNPLATCSEEAVNKQKGRPGQQTAGESEGKKKKKKRYGVHRMSSLWWTTDHHRRLTR</sequence>
<dbReference type="AlphaFoldDB" id="A0A426ZY76"/>
<accession>A0A426ZY76</accession>
<organism evidence="2 3">
    <name type="scientific">Ensete ventricosum</name>
    <name type="common">Abyssinian banana</name>
    <name type="synonym">Musa ensete</name>
    <dbReference type="NCBI Taxonomy" id="4639"/>
    <lineage>
        <taxon>Eukaryota</taxon>
        <taxon>Viridiplantae</taxon>
        <taxon>Streptophyta</taxon>
        <taxon>Embryophyta</taxon>
        <taxon>Tracheophyta</taxon>
        <taxon>Spermatophyta</taxon>
        <taxon>Magnoliopsida</taxon>
        <taxon>Liliopsida</taxon>
        <taxon>Zingiberales</taxon>
        <taxon>Musaceae</taxon>
        <taxon>Ensete</taxon>
    </lineage>
</organism>
<proteinExistence type="predicted"/>
<feature type="region of interest" description="Disordered" evidence="1">
    <location>
        <begin position="28"/>
        <end position="57"/>
    </location>
</feature>
<comment type="caution">
    <text evidence="2">The sequence shown here is derived from an EMBL/GenBank/DDBJ whole genome shotgun (WGS) entry which is preliminary data.</text>
</comment>
<reference evidence="2 3" key="1">
    <citation type="journal article" date="2014" name="Agronomy (Basel)">
        <title>A Draft Genome Sequence for Ensete ventricosum, the Drought-Tolerant Tree Against Hunger.</title>
        <authorList>
            <person name="Harrison J."/>
            <person name="Moore K.A."/>
            <person name="Paszkiewicz K."/>
            <person name="Jones T."/>
            <person name="Grant M."/>
            <person name="Ambacheew D."/>
            <person name="Muzemil S."/>
            <person name="Studholme D.J."/>
        </authorList>
    </citation>
    <scope>NUCLEOTIDE SEQUENCE [LARGE SCALE GENOMIC DNA]</scope>
</reference>
<evidence type="ECO:0000256" key="1">
    <source>
        <dbReference type="SAM" id="MobiDB-lite"/>
    </source>
</evidence>
<feature type="compositionally biased region" description="Basic residues" evidence="1">
    <location>
        <begin position="48"/>
        <end position="57"/>
    </location>
</feature>
<evidence type="ECO:0000313" key="2">
    <source>
        <dbReference type="EMBL" id="RRT68989.1"/>
    </source>
</evidence>
<dbReference type="Proteomes" id="UP000287651">
    <property type="component" value="Unassembled WGS sequence"/>
</dbReference>
<name>A0A426ZY76_ENSVE</name>
<gene>
    <name evidence="2" type="ORF">B296_00037825</name>
</gene>